<dbReference type="PANTHER" id="PTHR11746">
    <property type="entry name" value="O-METHYLTRANSFERASE"/>
    <property type="match status" value="1"/>
</dbReference>
<reference evidence="5" key="2">
    <citation type="journal article" date="2024" name="Plant">
        <title>Genomic evolution and insights into agronomic trait innovations of Sesamum species.</title>
        <authorList>
            <person name="Miao H."/>
            <person name="Wang L."/>
            <person name="Qu L."/>
            <person name="Liu H."/>
            <person name="Sun Y."/>
            <person name="Le M."/>
            <person name="Wang Q."/>
            <person name="Wei S."/>
            <person name="Zheng Y."/>
            <person name="Lin W."/>
            <person name="Duan Y."/>
            <person name="Cao H."/>
            <person name="Xiong S."/>
            <person name="Wang X."/>
            <person name="Wei L."/>
            <person name="Li C."/>
            <person name="Ma Q."/>
            <person name="Ju M."/>
            <person name="Zhao R."/>
            <person name="Li G."/>
            <person name="Mu C."/>
            <person name="Tian Q."/>
            <person name="Mei H."/>
            <person name="Zhang T."/>
            <person name="Gao T."/>
            <person name="Zhang H."/>
        </authorList>
    </citation>
    <scope>NUCLEOTIDE SEQUENCE</scope>
    <source>
        <strain evidence="5">G02</strain>
    </source>
</reference>
<accession>A0AAW2TG60</accession>
<protein>
    <submittedName>
        <fullName evidence="5">Caffeic acid 3-O-methyltransferase</fullName>
    </submittedName>
</protein>
<feature type="non-terminal residue" evidence="5">
    <location>
        <position position="1"/>
    </location>
</feature>
<dbReference type="GO" id="GO:0008171">
    <property type="term" value="F:O-methyltransferase activity"/>
    <property type="evidence" value="ECO:0007669"/>
    <property type="project" value="InterPro"/>
</dbReference>
<sequence>VEHVGGDMFVSVPKADAIFMKWICQDWSDSQCRKLLKNSYEALPENGKVIIADSILPEDPNSGPAFKRAARGDVIMLAFNPSGKERSEMEFHALAQYAGFREVRKVGYVYNIWIIEFHK</sequence>
<keyword evidence="1" id="KW-0489">Methyltransferase</keyword>
<dbReference type="SUPFAM" id="SSF53335">
    <property type="entry name" value="S-adenosyl-L-methionine-dependent methyltransferases"/>
    <property type="match status" value="1"/>
</dbReference>
<dbReference type="EMBL" id="JACGWJ010000008">
    <property type="protein sequence ID" value="KAL0403282.1"/>
    <property type="molecule type" value="Genomic_DNA"/>
</dbReference>
<dbReference type="GO" id="GO:0032259">
    <property type="term" value="P:methylation"/>
    <property type="evidence" value="ECO:0007669"/>
    <property type="project" value="UniProtKB-KW"/>
</dbReference>
<dbReference type="InterPro" id="IPR029063">
    <property type="entry name" value="SAM-dependent_MTases_sf"/>
</dbReference>
<dbReference type="InterPro" id="IPR001077">
    <property type="entry name" value="COMT_C"/>
</dbReference>
<keyword evidence="3" id="KW-0949">S-adenosyl-L-methionine</keyword>
<evidence type="ECO:0000256" key="3">
    <source>
        <dbReference type="ARBA" id="ARBA00022691"/>
    </source>
</evidence>
<dbReference type="InterPro" id="IPR016461">
    <property type="entry name" value="COMT-like"/>
</dbReference>
<dbReference type="AlphaFoldDB" id="A0AAW2TG60"/>
<reference evidence="5" key="1">
    <citation type="submission" date="2020-06" db="EMBL/GenBank/DDBJ databases">
        <authorList>
            <person name="Li T."/>
            <person name="Hu X."/>
            <person name="Zhang T."/>
            <person name="Song X."/>
            <person name="Zhang H."/>
            <person name="Dai N."/>
            <person name="Sheng W."/>
            <person name="Hou X."/>
            <person name="Wei L."/>
        </authorList>
    </citation>
    <scope>NUCLEOTIDE SEQUENCE</scope>
    <source>
        <strain evidence="5">G02</strain>
        <tissue evidence="5">Leaf</tissue>
    </source>
</reference>
<proteinExistence type="predicted"/>
<keyword evidence="2" id="KW-0808">Transferase</keyword>
<dbReference type="Gene3D" id="3.40.50.150">
    <property type="entry name" value="Vaccinia Virus protein VP39"/>
    <property type="match status" value="1"/>
</dbReference>
<evidence type="ECO:0000256" key="1">
    <source>
        <dbReference type="ARBA" id="ARBA00022603"/>
    </source>
</evidence>
<evidence type="ECO:0000256" key="2">
    <source>
        <dbReference type="ARBA" id="ARBA00022679"/>
    </source>
</evidence>
<gene>
    <name evidence="5" type="ORF">Sradi_1969000</name>
</gene>
<dbReference type="PROSITE" id="PS51683">
    <property type="entry name" value="SAM_OMT_II"/>
    <property type="match status" value="1"/>
</dbReference>
<evidence type="ECO:0000259" key="4">
    <source>
        <dbReference type="Pfam" id="PF00891"/>
    </source>
</evidence>
<comment type="caution">
    <text evidence="5">The sequence shown here is derived from an EMBL/GenBank/DDBJ whole genome shotgun (WGS) entry which is preliminary data.</text>
</comment>
<organism evidence="5">
    <name type="scientific">Sesamum radiatum</name>
    <name type="common">Black benniseed</name>
    <dbReference type="NCBI Taxonomy" id="300843"/>
    <lineage>
        <taxon>Eukaryota</taxon>
        <taxon>Viridiplantae</taxon>
        <taxon>Streptophyta</taxon>
        <taxon>Embryophyta</taxon>
        <taxon>Tracheophyta</taxon>
        <taxon>Spermatophyta</taxon>
        <taxon>Magnoliopsida</taxon>
        <taxon>eudicotyledons</taxon>
        <taxon>Gunneridae</taxon>
        <taxon>Pentapetalae</taxon>
        <taxon>asterids</taxon>
        <taxon>lamiids</taxon>
        <taxon>Lamiales</taxon>
        <taxon>Pedaliaceae</taxon>
        <taxon>Sesamum</taxon>
    </lineage>
</organism>
<feature type="domain" description="O-methyltransferase C-terminal" evidence="4">
    <location>
        <begin position="1"/>
        <end position="101"/>
    </location>
</feature>
<name>A0AAW2TG60_SESRA</name>
<dbReference type="Pfam" id="PF00891">
    <property type="entry name" value="Methyltransf_2"/>
    <property type="match status" value="1"/>
</dbReference>
<evidence type="ECO:0000313" key="5">
    <source>
        <dbReference type="EMBL" id="KAL0403282.1"/>
    </source>
</evidence>